<keyword evidence="7" id="KW-0274">FAD</keyword>
<feature type="region of interest" description="Disordered" evidence="11">
    <location>
        <begin position="301"/>
        <end position="324"/>
    </location>
</feature>
<dbReference type="SUPFAM" id="SSF143631">
    <property type="entry name" value="ApbE-like"/>
    <property type="match status" value="1"/>
</dbReference>
<keyword evidence="5 12" id="KW-0808">Transferase</keyword>
<dbReference type="InterPro" id="IPR003374">
    <property type="entry name" value="ApbE-like_sf"/>
</dbReference>
<evidence type="ECO:0000256" key="8">
    <source>
        <dbReference type="ARBA" id="ARBA00022842"/>
    </source>
</evidence>
<evidence type="ECO:0000256" key="5">
    <source>
        <dbReference type="ARBA" id="ARBA00022679"/>
    </source>
</evidence>
<evidence type="ECO:0000256" key="10">
    <source>
        <dbReference type="ARBA" id="ARBA00048540"/>
    </source>
</evidence>
<evidence type="ECO:0000313" key="12">
    <source>
        <dbReference type="EMBL" id="MBM6399182.1"/>
    </source>
</evidence>
<evidence type="ECO:0000256" key="2">
    <source>
        <dbReference type="ARBA" id="ARBA00011955"/>
    </source>
</evidence>
<dbReference type="PANTHER" id="PTHR30040:SF2">
    <property type="entry name" value="FAD:PROTEIN FMN TRANSFERASE"/>
    <property type="match status" value="1"/>
</dbReference>
<dbReference type="Pfam" id="PF02424">
    <property type="entry name" value="ApbE"/>
    <property type="match status" value="1"/>
</dbReference>
<evidence type="ECO:0000256" key="11">
    <source>
        <dbReference type="SAM" id="MobiDB-lite"/>
    </source>
</evidence>
<comment type="catalytic activity">
    <reaction evidence="10">
        <text>L-threonyl-[protein] + FAD = FMN-L-threonyl-[protein] + AMP + H(+)</text>
        <dbReference type="Rhea" id="RHEA:36847"/>
        <dbReference type="Rhea" id="RHEA-COMP:11060"/>
        <dbReference type="Rhea" id="RHEA-COMP:11061"/>
        <dbReference type="ChEBI" id="CHEBI:15378"/>
        <dbReference type="ChEBI" id="CHEBI:30013"/>
        <dbReference type="ChEBI" id="CHEBI:57692"/>
        <dbReference type="ChEBI" id="CHEBI:74257"/>
        <dbReference type="ChEBI" id="CHEBI:456215"/>
        <dbReference type="EC" id="2.7.1.180"/>
    </reaction>
</comment>
<comment type="cofactor">
    <cofactor evidence="1">
        <name>Mg(2+)</name>
        <dbReference type="ChEBI" id="CHEBI:18420"/>
    </cofactor>
</comment>
<evidence type="ECO:0000256" key="7">
    <source>
        <dbReference type="ARBA" id="ARBA00022827"/>
    </source>
</evidence>
<keyword evidence="4" id="KW-0285">Flavoprotein</keyword>
<keyword evidence="13" id="KW-1185">Reference proteome</keyword>
<sequence>MRDRAPAPPTATTVAAIGTTVRVVVTDPRTLAEAEALTRDHLVALDRAASRFRPDSEVSRLAAAATSSRAGALASPVLASSLRAALRAARLTDGLVDPTVGRAVAASGYDDDLAVVRSRTAADRPAGEVPGWRSVTIDPVTDRVEVPAGCLLDLGSTAKAHAADEVARHLAGRLPGGFLVDLGGDIALAGTTPDGRWQVGVEDAEGRVVQVVGLRSGQAVATSSTRLRTWVRADGGTAHHIVDPRTGRTAPATWAQVTVVAASALEANAASTAAVVLGEDAPVWLARHRLPARLDTGRDVVTTPGWPAPTGRIPTRPTPEVVAS</sequence>
<dbReference type="EC" id="2.7.1.180" evidence="2"/>
<keyword evidence="6" id="KW-0479">Metal-binding</keyword>
<dbReference type="InterPro" id="IPR024932">
    <property type="entry name" value="ApbE"/>
</dbReference>
<keyword evidence="8" id="KW-0460">Magnesium</keyword>
<accession>A0ABS2CH27</accession>
<proteinExistence type="predicted"/>
<dbReference type="Gene3D" id="3.10.520.10">
    <property type="entry name" value="ApbE-like domains"/>
    <property type="match status" value="1"/>
</dbReference>
<evidence type="ECO:0000256" key="4">
    <source>
        <dbReference type="ARBA" id="ARBA00022630"/>
    </source>
</evidence>
<evidence type="ECO:0000313" key="13">
    <source>
        <dbReference type="Proteomes" id="UP001430172"/>
    </source>
</evidence>
<dbReference type="PANTHER" id="PTHR30040">
    <property type="entry name" value="THIAMINE BIOSYNTHESIS LIPOPROTEIN APBE"/>
    <property type="match status" value="1"/>
</dbReference>
<evidence type="ECO:0000256" key="9">
    <source>
        <dbReference type="ARBA" id="ARBA00031306"/>
    </source>
</evidence>
<protein>
    <recommendedName>
        <fullName evidence="3">FAD:protein FMN transferase</fullName>
        <ecNumber evidence="2">2.7.1.180</ecNumber>
    </recommendedName>
    <alternativeName>
        <fullName evidence="9">Flavin transferase</fullName>
    </alternativeName>
</protein>
<dbReference type="GO" id="GO:0016740">
    <property type="term" value="F:transferase activity"/>
    <property type="evidence" value="ECO:0007669"/>
    <property type="project" value="UniProtKB-KW"/>
</dbReference>
<gene>
    <name evidence="12" type="ORF">JQN70_02150</name>
</gene>
<comment type="caution">
    <text evidence="12">The sequence shown here is derived from an EMBL/GenBank/DDBJ whole genome shotgun (WGS) entry which is preliminary data.</text>
</comment>
<dbReference type="EMBL" id="JAFDVD010000003">
    <property type="protein sequence ID" value="MBM6399182.1"/>
    <property type="molecule type" value="Genomic_DNA"/>
</dbReference>
<evidence type="ECO:0000256" key="6">
    <source>
        <dbReference type="ARBA" id="ARBA00022723"/>
    </source>
</evidence>
<name>A0ABS2CH27_9MICO</name>
<evidence type="ECO:0000256" key="3">
    <source>
        <dbReference type="ARBA" id="ARBA00016337"/>
    </source>
</evidence>
<dbReference type="Proteomes" id="UP001430172">
    <property type="component" value="Unassembled WGS sequence"/>
</dbReference>
<evidence type="ECO:0000256" key="1">
    <source>
        <dbReference type="ARBA" id="ARBA00001946"/>
    </source>
</evidence>
<reference evidence="12" key="1">
    <citation type="submission" date="2021-02" db="EMBL/GenBank/DDBJ databases">
        <title>Phycicoccus sp. MQZ13P-5T, whole genome shotgun sequence.</title>
        <authorList>
            <person name="Tuo L."/>
        </authorList>
    </citation>
    <scope>NUCLEOTIDE SEQUENCE</scope>
    <source>
        <strain evidence="12">MQZ13P-5</strain>
    </source>
</reference>
<organism evidence="12 13">
    <name type="scientific">Phycicoccus sonneratiae</name>
    <dbReference type="NCBI Taxonomy" id="2807628"/>
    <lineage>
        <taxon>Bacteria</taxon>
        <taxon>Bacillati</taxon>
        <taxon>Actinomycetota</taxon>
        <taxon>Actinomycetes</taxon>
        <taxon>Micrococcales</taxon>
        <taxon>Intrasporangiaceae</taxon>
        <taxon>Phycicoccus</taxon>
    </lineage>
</organism>